<evidence type="ECO:0000256" key="5">
    <source>
        <dbReference type="SAM" id="SignalP"/>
    </source>
</evidence>
<reference evidence="8" key="1">
    <citation type="journal article" date="2019" name="Int. J. Syst. Evol. Microbiol.">
        <title>The Global Catalogue of Microorganisms (GCM) 10K type strain sequencing project: providing services to taxonomists for standard genome sequencing and annotation.</title>
        <authorList>
            <consortium name="The Broad Institute Genomics Platform"/>
            <consortium name="The Broad Institute Genome Sequencing Center for Infectious Disease"/>
            <person name="Wu L."/>
            <person name="Ma J."/>
        </authorList>
    </citation>
    <scope>NUCLEOTIDE SEQUENCE [LARGE SCALE GENOMIC DNA]</scope>
    <source>
        <strain evidence="8">CCUG 59778</strain>
    </source>
</reference>
<dbReference type="CDD" id="cd13565">
    <property type="entry name" value="PBP2_PstS"/>
    <property type="match status" value="1"/>
</dbReference>
<feature type="domain" description="PBP" evidence="6">
    <location>
        <begin position="53"/>
        <end position="342"/>
    </location>
</feature>
<dbReference type="RefSeq" id="WP_378243039.1">
    <property type="nucleotide sequence ID" value="NZ_JBHSKF010000001.1"/>
</dbReference>
<dbReference type="PANTHER" id="PTHR42996">
    <property type="entry name" value="PHOSPHATE-BINDING PROTEIN PSTS"/>
    <property type="match status" value="1"/>
</dbReference>
<accession>A0ABW0EEF1</accession>
<dbReference type="SUPFAM" id="SSF53850">
    <property type="entry name" value="Periplasmic binding protein-like II"/>
    <property type="match status" value="1"/>
</dbReference>
<dbReference type="PROSITE" id="PS51257">
    <property type="entry name" value="PROKAR_LIPOPROTEIN"/>
    <property type="match status" value="1"/>
</dbReference>
<sequence length="376" mass="37614">MKIKRYANVLGLVAAGALALSACGSDTNTPQAGAQGSGAPAPTGTASVECGGKKELTAEGSSAQKGAMEAFIAAYGQQCAGQQLAYTPTGSGAGVKQFIGGIVDIGGSDSALNADKGEVEKAAERCQGNPAWNLPLVFGPVAVVHKVSGVTDLTLTGELLAKIFSGGITKWNDPAIAAANNGVTLPDTAITVVYRADESGTTDNFQKYLTAASKGAWTKDAGKTFNGGVGQGAQGSAGVADAVGAAEGTIGYVEWSYAQDKGLPVAKIDSGSGAVELTADSAGKAIDSATIKGEGNDLVLDLEALYASNTAGAYPLVLATYEIVCSKGYDAETATAVKAFLTTAATAGQSGLVEAGYVPLPQEFQTKLLTAIKAIA</sequence>
<proteinExistence type="inferred from homology"/>
<protein>
    <recommendedName>
        <fullName evidence="4">Phosphate-binding protein</fullName>
    </recommendedName>
</protein>
<dbReference type="InterPro" id="IPR024370">
    <property type="entry name" value="PBP_domain"/>
</dbReference>
<dbReference type="InterPro" id="IPR050962">
    <property type="entry name" value="Phosphate-bind_PstS"/>
</dbReference>
<dbReference type="Proteomes" id="UP001596157">
    <property type="component" value="Unassembled WGS sequence"/>
</dbReference>
<evidence type="ECO:0000256" key="1">
    <source>
        <dbReference type="ARBA" id="ARBA00008725"/>
    </source>
</evidence>
<dbReference type="InterPro" id="IPR005673">
    <property type="entry name" value="ABC_phos-bd_PstS"/>
</dbReference>
<dbReference type="PANTHER" id="PTHR42996:SF1">
    <property type="entry name" value="PHOSPHATE-BINDING PROTEIN PSTS"/>
    <property type="match status" value="1"/>
</dbReference>
<keyword evidence="2 4" id="KW-0813">Transport</keyword>
<keyword evidence="8" id="KW-1185">Reference proteome</keyword>
<comment type="similarity">
    <text evidence="1 4">Belongs to the PstS family.</text>
</comment>
<evidence type="ECO:0000313" key="7">
    <source>
        <dbReference type="EMBL" id="MFC5285782.1"/>
    </source>
</evidence>
<dbReference type="Pfam" id="PF12849">
    <property type="entry name" value="PBP_like_2"/>
    <property type="match status" value="1"/>
</dbReference>
<keyword evidence="3 4" id="KW-0592">Phosphate transport</keyword>
<feature type="chain" id="PRO_5046280982" description="Phosphate-binding protein" evidence="5">
    <location>
        <begin position="25"/>
        <end position="376"/>
    </location>
</feature>
<evidence type="ECO:0000256" key="2">
    <source>
        <dbReference type="ARBA" id="ARBA00022448"/>
    </source>
</evidence>
<dbReference type="PIRSF" id="PIRSF002756">
    <property type="entry name" value="PstS"/>
    <property type="match status" value="1"/>
</dbReference>
<dbReference type="EMBL" id="JBHSKF010000001">
    <property type="protein sequence ID" value="MFC5285782.1"/>
    <property type="molecule type" value="Genomic_DNA"/>
</dbReference>
<dbReference type="NCBIfam" id="TIGR00975">
    <property type="entry name" value="3a0107s03"/>
    <property type="match status" value="1"/>
</dbReference>
<name>A0ABW0EEF1_9PSEU</name>
<evidence type="ECO:0000256" key="4">
    <source>
        <dbReference type="PIRNR" id="PIRNR002756"/>
    </source>
</evidence>
<evidence type="ECO:0000313" key="8">
    <source>
        <dbReference type="Proteomes" id="UP001596157"/>
    </source>
</evidence>
<gene>
    <name evidence="7" type="primary">pstS</name>
    <name evidence="7" type="ORF">ACFPM7_01850</name>
</gene>
<keyword evidence="5" id="KW-0732">Signal</keyword>
<evidence type="ECO:0000256" key="3">
    <source>
        <dbReference type="ARBA" id="ARBA00022592"/>
    </source>
</evidence>
<organism evidence="7 8">
    <name type="scientific">Actinokineospora guangxiensis</name>
    <dbReference type="NCBI Taxonomy" id="1490288"/>
    <lineage>
        <taxon>Bacteria</taxon>
        <taxon>Bacillati</taxon>
        <taxon>Actinomycetota</taxon>
        <taxon>Actinomycetes</taxon>
        <taxon>Pseudonocardiales</taxon>
        <taxon>Pseudonocardiaceae</taxon>
        <taxon>Actinokineospora</taxon>
    </lineage>
</organism>
<dbReference type="Gene3D" id="3.40.190.10">
    <property type="entry name" value="Periplasmic binding protein-like II"/>
    <property type="match status" value="2"/>
</dbReference>
<evidence type="ECO:0000259" key="6">
    <source>
        <dbReference type="Pfam" id="PF12849"/>
    </source>
</evidence>
<feature type="signal peptide" evidence="5">
    <location>
        <begin position="1"/>
        <end position="24"/>
    </location>
</feature>
<comment type="caution">
    <text evidence="7">The sequence shown here is derived from an EMBL/GenBank/DDBJ whole genome shotgun (WGS) entry which is preliminary data.</text>
</comment>